<accession>A0ABW3LRU9</accession>
<dbReference type="RefSeq" id="WP_390363252.1">
    <property type="nucleotide sequence ID" value="NZ_JBHTKJ010000039.1"/>
</dbReference>
<protein>
    <submittedName>
        <fullName evidence="1">Sporulation protein YtxC</fullName>
    </submittedName>
</protein>
<organism evidence="1 2">
    <name type="scientific">Virgibacillus byunsanensis</name>
    <dbReference type="NCBI Taxonomy" id="570945"/>
    <lineage>
        <taxon>Bacteria</taxon>
        <taxon>Bacillati</taxon>
        <taxon>Bacillota</taxon>
        <taxon>Bacilli</taxon>
        <taxon>Bacillales</taxon>
        <taxon>Bacillaceae</taxon>
        <taxon>Virgibacillus</taxon>
    </lineage>
</organism>
<comment type="caution">
    <text evidence="1">The sequence shown here is derived from an EMBL/GenBank/DDBJ whole genome shotgun (WGS) entry which is preliminary data.</text>
</comment>
<dbReference type="InterPro" id="IPR014199">
    <property type="entry name" value="Spore_YtxC"/>
</dbReference>
<dbReference type="NCBIfam" id="TIGR02834">
    <property type="entry name" value="spo_ytxC"/>
    <property type="match status" value="1"/>
</dbReference>
<name>A0ABW3LRU9_9BACI</name>
<gene>
    <name evidence="1" type="primary">ytxC</name>
    <name evidence="1" type="ORF">ACFQ3N_14495</name>
</gene>
<reference evidence="2" key="1">
    <citation type="journal article" date="2019" name="Int. J. Syst. Evol. Microbiol.">
        <title>The Global Catalogue of Microorganisms (GCM) 10K type strain sequencing project: providing services to taxonomists for standard genome sequencing and annotation.</title>
        <authorList>
            <consortium name="The Broad Institute Genomics Platform"/>
            <consortium name="The Broad Institute Genome Sequencing Center for Infectious Disease"/>
            <person name="Wu L."/>
            <person name="Ma J."/>
        </authorList>
    </citation>
    <scope>NUCLEOTIDE SEQUENCE [LARGE SCALE GENOMIC DNA]</scope>
    <source>
        <strain evidence="2">CCUG 56754</strain>
    </source>
</reference>
<evidence type="ECO:0000313" key="1">
    <source>
        <dbReference type="EMBL" id="MFD1039595.1"/>
    </source>
</evidence>
<evidence type="ECO:0000313" key="2">
    <source>
        <dbReference type="Proteomes" id="UP001597040"/>
    </source>
</evidence>
<proteinExistence type="predicted"/>
<sequence length="284" mass="33738">MLEVFFASDKEVISFCEHLFRYNKQIELHWKTDEEWGNHLQFDYKLPNNETTEAIAKSMVDVFSTHRLTKMMTDVIEGYYYYSNRDEMERILDLTHWIFSGEDDDSLTVRDNKDPYKLLHSLFLANIKNTNVIHYDSIVKFSLKAFKDQLIHYVGLAIDEFKREEDHQTFINMLREYIAKKKPSYSSVHVLQGSNFSFFKPNGKRFSKMELRMIMQKEPLYIVGLDADEWNLAPLVAMAPESIKIYGDHPSEPKTLTIINVFQEKVDFEPYNKFPFPYYLKNNE</sequence>
<dbReference type="Proteomes" id="UP001597040">
    <property type="component" value="Unassembled WGS sequence"/>
</dbReference>
<keyword evidence="2" id="KW-1185">Reference proteome</keyword>
<dbReference type="PIRSF" id="PIRSF012563">
    <property type="entry name" value="YtxC"/>
    <property type="match status" value="1"/>
</dbReference>
<dbReference type="Pfam" id="PF08812">
    <property type="entry name" value="YtxC"/>
    <property type="match status" value="1"/>
</dbReference>
<dbReference type="EMBL" id="JBHTKJ010000039">
    <property type="protein sequence ID" value="MFD1039595.1"/>
    <property type="molecule type" value="Genomic_DNA"/>
</dbReference>